<dbReference type="Proteomes" id="UP001167796">
    <property type="component" value="Unassembled WGS sequence"/>
</dbReference>
<evidence type="ECO:0000313" key="3">
    <source>
        <dbReference type="Proteomes" id="UP001167796"/>
    </source>
</evidence>
<reference evidence="2" key="1">
    <citation type="submission" date="2023-07" db="EMBL/GenBank/DDBJ databases">
        <authorList>
            <person name="Kim M.K."/>
        </authorList>
    </citation>
    <scope>NUCLEOTIDE SEQUENCE</scope>
    <source>
        <strain evidence="2">M29</strain>
    </source>
</reference>
<keyword evidence="3" id="KW-1185">Reference proteome</keyword>
<keyword evidence="1" id="KW-0812">Transmembrane</keyword>
<evidence type="ECO:0000313" key="2">
    <source>
        <dbReference type="EMBL" id="MDO7849584.1"/>
    </source>
</evidence>
<sequence length="182" mass="20497">MDSGWLVAGTSIATIVATGFFNIWSKHIDKAQKIDEHKLTIRSLYVAKKIEAGQEFISRNTVLITKIHVELALYQDLLTAGRYGKDLTDRLDAAYKAVVAMSLERNNFSDLYFDLSTIETEYNKLSYSYNLLIIKMNAASDVDKPVEVETVNDAISHLNQMLALNAEMANAVRTRLAKYDIL</sequence>
<keyword evidence="1" id="KW-0472">Membrane</keyword>
<organism evidence="2 3">
    <name type="scientific">Hymenobacter mellowenesis</name>
    <dbReference type="NCBI Taxonomy" id="3063995"/>
    <lineage>
        <taxon>Bacteria</taxon>
        <taxon>Pseudomonadati</taxon>
        <taxon>Bacteroidota</taxon>
        <taxon>Cytophagia</taxon>
        <taxon>Cytophagales</taxon>
        <taxon>Hymenobacteraceae</taxon>
        <taxon>Hymenobacter</taxon>
    </lineage>
</organism>
<accession>A0ABT9AI81</accession>
<protein>
    <submittedName>
        <fullName evidence="2">Uncharacterized protein</fullName>
    </submittedName>
</protein>
<evidence type="ECO:0000256" key="1">
    <source>
        <dbReference type="SAM" id="Phobius"/>
    </source>
</evidence>
<keyword evidence="1" id="KW-1133">Transmembrane helix</keyword>
<gene>
    <name evidence="2" type="ORF">Q5H92_24695</name>
</gene>
<comment type="caution">
    <text evidence="2">The sequence shown here is derived from an EMBL/GenBank/DDBJ whole genome shotgun (WGS) entry which is preliminary data.</text>
</comment>
<feature type="transmembrane region" description="Helical" evidence="1">
    <location>
        <begin position="6"/>
        <end position="24"/>
    </location>
</feature>
<dbReference type="EMBL" id="JAUQSX010000018">
    <property type="protein sequence ID" value="MDO7849584.1"/>
    <property type="molecule type" value="Genomic_DNA"/>
</dbReference>
<proteinExistence type="predicted"/>
<dbReference type="RefSeq" id="WP_305014250.1">
    <property type="nucleotide sequence ID" value="NZ_JAUQSX010000018.1"/>
</dbReference>
<name>A0ABT9AI81_9BACT</name>